<evidence type="ECO:0000313" key="2">
    <source>
        <dbReference type="Proteomes" id="UP000324222"/>
    </source>
</evidence>
<protein>
    <submittedName>
        <fullName evidence="1">Uncharacterized protein</fullName>
    </submittedName>
</protein>
<name>A0A5B7JTC8_PORTR</name>
<proteinExistence type="predicted"/>
<accession>A0A5B7JTC8</accession>
<keyword evidence="2" id="KW-1185">Reference proteome</keyword>
<organism evidence="1 2">
    <name type="scientific">Portunus trituberculatus</name>
    <name type="common">Swimming crab</name>
    <name type="synonym">Neptunus trituberculatus</name>
    <dbReference type="NCBI Taxonomy" id="210409"/>
    <lineage>
        <taxon>Eukaryota</taxon>
        <taxon>Metazoa</taxon>
        <taxon>Ecdysozoa</taxon>
        <taxon>Arthropoda</taxon>
        <taxon>Crustacea</taxon>
        <taxon>Multicrustacea</taxon>
        <taxon>Malacostraca</taxon>
        <taxon>Eumalacostraca</taxon>
        <taxon>Eucarida</taxon>
        <taxon>Decapoda</taxon>
        <taxon>Pleocyemata</taxon>
        <taxon>Brachyura</taxon>
        <taxon>Eubrachyura</taxon>
        <taxon>Portunoidea</taxon>
        <taxon>Portunidae</taxon>
        <taxon>Portuninae</taxon>
        <taxon>Portunus</taxon>
    </lineage>
</organism>
<comment type="caution">
    <text evidence="1">The sequence shown here is derived from an EMBL/GenBank/DDBJ whole genome shotgun (WGS) entry which is preliminary data.</text>
</comment>
<reference evidence="1 2" key="1">
    <citation type="submission" date="2019-05" db="EMBL/GenBank/DDBJ databases">
        <title>Another draft genome of Portunus trituberculatus and its Hox gene families provides insights of decapod evolution.</title>
        <authorList>
            <person name="Jeong J.-H."/>
            <person name="Song I."/>
            <person name="Kim S."/>
            <person name="Choi T."/>
            <person name="Kim D."/>
            <person name="Ryu S."/>
            <person name="Kim W."/>
        </authorList>
    </citation>
    <scope>NUCLEOTIDE SEQUENCE [LARGE SCALE GENOMIC DNA]</scope>
    <source>
        <tissue evidence="1">Muscle</tissue>
    </source>
</reference>
<sequence length="82" mass="9369">MAPELRGMTYEERLRDTGAEERGGGDLIQVYKLMTGMDVVDKEKLLLREEVTSLRCHSRTLMMGRCLKNVTQLSIPQRSRVA</sequence>
<dbReference type="Proteomes" id="UP000324222">
    <property type="component" value="Unassembled WGS sequence"/>
</dbReference>
<dbReference type="AlphaFoldDB" id="A0A5B7JTC8"/>
<evidence type="ECO:0000313" key="1">
    <source>
        <dbReference type="EMBL" id="MPD00121.1"/>
    </source>
</evidence>
<gene>
    <name evidence="1" type="ORF">E2C01_095572</name>
</gene>
<dbReference type="EMBL" id="VSRR010121457">
    <property type="protein sequence ID" value="MPD00121.1"/>
    <property type="molecule type" value="Genomic_DNA"/>
</dbReference>